<dbReference type="Proteomes" id="UP000239757">
    <property type="component" value="Unassembled WGS sequence"/>
</dbReference>
<gene>
    <name evidence="2" type="ORF">GOBAR_AA15171</name>
</gene>
<reference evidence="2 3" key="1">
    <citation type="submission" date="2015-01" db="EMBL/GenBank/DDBJ databases">
        <title>Genome of allotetraploid Gossypium barbadense reveals genomic plasticity and fiber elongation in cotton evolution.</title>
        <authorList>
            <person name="Chen X."/>
            <person name="Liu X."/>
            <person name="Zhao B."/>
            <person name="Zheng H."/>
            <person name="Hu Y."/>
            <person name="Lu G."/>
            <person name="Yang C."/>
            <person name="Chen J."/>
            <person name="Shan C."/>
            <person name="Zhang L."/>
            <person name="Zhou Y."/>
            <person name="Wang L."/>
            <person name="Guo W."/>
            <person name="Bai Y."/>
            <person name="Ruan J."/>
            <person name="Shangguan X."/>
            <person name="Mao Y."/>
            <person name="Jiang J."/>
            <person name="Zhu Y."/>
            <person name="Lei J."/>
            <person name="Kang H."/>
            <person name="Chen S."/>
            <person name="He X."/>
            <person name="Wang R."/>
            <person name="Wang Y."/>
            <person name="Chen J."/>
            <person name="Wang L."/>
            <person name="Yu S."/>
            <person name="Wang B."/>
            <person name="Wei J."/>
            <person name="Song S."/>
            <person name="Lu X."/>
            <person name="Gao Z."/>
            <person name="Gu W."/>
            <person name="Deng X."/>
            <person name="Ma D."/>
            <person name="Wang S."/>
            <person name="Liang W."/>
            <person name="Fang L."/>
            <person name="Cai C."/>
            <person name="Zhu X."/>
            <person name="Zhou B."/>
            <person name="Zhang Y."/>
            <person name="Chen Z."/>
            <person name="Xu S."/>
            <person name="Zhu R."/>
            <person name="Wang S."/>
            <person name="Zhang T."/>
            <person name="Zhao G."/>
        </authorList>
    </citation>
    <scope>NUCLEOTIDE SEQUENCE [LARGE SCALE GENOMIC DNA]</scope>
    <source>
        <strain evidence="3">cv. Xinhai21</strain>
        <tissue evidence="2">Leaf</tissue>
    </source>
</reference>
<dbReference type="EMBL" id="KZ664452">
    <property type="protein sequence ID" value="PPS05468.1"/>
    <property type="molecule type" value="Genomic_DNA"/>
</dbReference>
<accession>A0A2P5XQ47</accession>
<sequence length="100" mass="10581">MEIKDLPSAPIMVVRCGNALQKKGMLDQIMDSNLIGKVNPASLKNYGETAEKCLADTNHIPATRLTPVNPFDNSVNMNDSGISGTDDDAGDTATSAIFSP</sequence>
<evidence type="ECO:0000313" key="2">
    <source>
        <dbReference type="EMBL" id="PPS05468.1"/>
    </source>
</evidence>
<dbReference type="AlphaFoldDB" id="A0A2P5XQ47"/>
<protein>
    <submittedName>
        <fullName evidence="2">Uncharacterized protein</fullName>
    </submittedName>
</protein>
<evidence type="ECO:0000313" key="3">
    <source>
        <dbReference type="Proteomes" id="UP000239757"/>
    </source>
</evidence>
<name>A0A2P5XQ47_GOSBA</name>
<dbReference type="OrthoDB" id="1557132at2759"/>
<feature type="compositionally biased region" description="Low complexity" evidence="1">
    <location>
        <begin position="91"/>
        <end position="100"/>
    </location>
</feature>
<organism evidence="2 3">
    <name type="scientific">Gossypium barbadense</name>
    <name type="common">Sea Island cotton</name>
    <name type="synonym">Hibiscus barbadensis</name>
    <dbReference type="NCBI Taxonomy" id="3634"/>
    <lineage>
        <taxon>Eukaryota</taxon>
        <taxon>Viridiplantae</taxon>
        <taxon>Streptophyta</taxon>
        <taxon>Embryophyta</taxon>
        <taxon>Tracheophyta</taxon>
        <taxon>Spermatophyta</taxon>
        <taxon>Magnoliopsida</taxon>
        <taxon>eudicotyledons</taxon>
        <taxon>Gunneridae</taxon>
        <taxon>Pentapetalae</taxon>
        <taxon>rosids</taxon>
        <taxon>malvids</taxon>
        <taxon>Malvales</taxon>
        <taxon>Malvaceae</taxon>
        <taxon>Malvoideae</taxon>
        <taxon>Gossypium</taxon>
    </lineage>
</organism>
<feature type="region of interest" description="Disordered" evidence="1">
    <location>
        <begin position="65"/>
        <end position="100"/>
    </location>
</feature>
<proteinExistence type="predicted"/>
<evidence type="ECO:0000256" key="1">
    <source>
        <dbReference type="SAM" id="MobiDB-lite"/>
    </source>
</evidence>